<evidence type="ECO:0000313" key="5">
    <source>
        <dbReference type="EMBL" id="OHT43875.1"/>
    </source>
</evidence>
<feature type="domain" description="HTH araC/xylS-type" evidence="4">
    <location>
        <begin position="175"/>
        <end position="261"/>
    </location>
</feature>
<dbReference type="SMART" id="SM00342">
    <property type="entry name" value="HTH_ARAC"/>
    <property type="match status" value="1"/>
</dbReference>
<accession>A0A1S1J304</accession>
<dbReference type="Pfam" id="PF20240">
    <property type="entry name" value="DUF6597"/>
    <property type="match status" value="1"/>
</dbReference>
<keyword evidence="1" id="KW-0805">Transcription regulation</keyword>
<dbReference type="GO" id="GO:0043565">
    <property type="term" value="F:sequence-specific DNA binding"/>
    <property type="evidence" value="ECO:0007669"/>
    <property type="project" value="InterPro"/>
</dbReference>
<dbReference type="Gene3D" id="1.10.10.60">
    <property type="entry name" value="Homeodomain-like"/>
    <property type="match status" value="1"/>
</dbReference>
<dbReference type="GO" id="GO:0003700">
    <property type="term" value="F:DNA-binding transcription factor activity"/>
    <property type="evidence" value="ECO:0007669"/>
    <property type="project" value="InterPro"/>
</dbReference>
<reference evidence="6 8" key="3">
    <citation type="submission" date="2016-11" db="EMBL/GenBank/DDBJ databases">
        <title>Whole genomes of Flavobacteriaceae.</title>
        <authorList>
            <person name="Stine C."/>
            <person name="Li C."/>
            <person name="Tadesse D."/>
        </authorList>
    </citation>
    <scope>NUCLEOTIDE SEQUENCE [LARGE SCALE GENOMIC DNA]</scope>
    <source>
        <strain evidence="6 8">ATCC BAA-2541</strain>
    </source>
</reference>
<reference evidence="7" key="1">
    <citation type="submission" date="2016-09" db="EMBL/GenBank/DDBJ databases">
        <authorList>
            <person name="Chen S."/>
            <person name="Walker E."/>
        </authorList>
    </citation>
    <scope>NUCLEOTIDE SEQUENCE [LARGE SCALE GENOMIC DNA]</scope>
    <source>
        <strain evidence="7">MSU</strain>
    </source>
</reference>
<keyword evidence="3" id="KW-0804">Transcription</keyword>
<organism evidence="5 7">
    <name type="scientific">Flavobacterium tructae</name>
    <dbReference type="NCBI Taxonomy" id="1114873"/>
    <lineage>
        <taxon>Bacteria</taxon>
        <taxon>Pseudomonadati</taxon>
        <taxon>Bacteroidota</taxon>
        <taxon>Flavobacteriia</taxon>
        <taxon>Flavobacteriales</taxon>
        <taxon>Flavobacteriaceae</taxon>
        <taxon>Flavobacterium</taxon>
    </lineage>
</organism>
<dbReference type="PANTHER" id="PTHR46796">
    <property type="entry name" value="HTH-TYPE TRANSCRIPTIONAL ACTIVATOR RHAS-RELATED"/>
    <property type="match status" value="1"/>
</dbReference>
<dbReference type="Pfam" id="PF12833">
    <property type="entry name" value="HTH_18"/>
    <property type="match status" value="1"/>
</dbReference>
<name>A0A1S1J304_9FLAO</name>
<evidence type="ECO:0000313" key="8">
    <source>
        <dbReference type="Proteomes" id="UP000198319"/>
    </source>
</evidence>
<dbReference type="PANTHER" id="PTHR46796:SF13">
    <property type="entry name" value="HTH-TYPE TRANSCRIPTIONAL ACTIVATOR RHAS"/>
    <property type="match status" value="1"/>
</dbReference>
<proteinExistence type="predicted"/>
<dbReference type="EMBL" id="MIKE01000026">
    <property type="protein sequence ID" value="OHT43875.1"/>
    <property type="molecule type" value="Genomic_DNA"/>
</dbReference>
<evidence type="ECO:0000313" key="7">
    <source>
        <dbReference type="Proteomes" id="UP000180252"/>
    </source>
</evidence>
<reference evidence="5" key="2">
    <citation type="submission" date="2016-09" db="EMBL/GenBank/DDBJ databases">
        <authorList>
            <person name="Capua I."/>
            <person name="De Benedictis P."/>
            <person name="Joannis T."/>
            <person name="Lombin L.H."/>
            <person name="Cattoli G."/>
        </authorList>
    </citation>
    <scope>NUCLEOTIDE SEQUENCE [LARGE SCALE GENOMIC DNA]</scope>
    <source>
        <strain evidence="5">MSU</strain>
    </source>
</reference>
<dbReference type="InterPro" id="IPR009057">
    <property type="entry name" value="Homeodomain-like_sf"/>
</dbReference>
<dbReference type="RefSeq" id="WP_070908304.1">
    <property type="nucleotide sequence ID" value="NZ_MIKE01000026.1"/>
</dbReference>
<dbReference type="Proteomes" id="UP000180252">
    <property type="component" value="Unassembled WGS sequence"/>
</dbReference>
<evidence type="ECO:0000256" key="1">
    <source>
        <dbReference type="ARBA" id="ARBA00023015"/>
    </source>
</evidence>
<dbReference type="EMBL" id="MUHG01000003">
    <property type="protein sequence ID" value="OXB21611.1"/>
    <property type="molecule type" value="Genomic_DNA"/>
</dbReference>
<dbReference type="SUPFAM" id="SSF46689">
    <property type="entry name" value="Homeodomain-like"/>
    <property type="match status" value="1"/>
</dbReference>
<dbReference type="Proteomes" id="UP000198319">
    <property type="component" value="Unassembled WGS sequence"/>
</dbReference>
<keyword evidence="8" id="KW-1185">Reference proteome</keyword>
<dbReference type="OrthoDB" id="323290at2"/>
<gene>
    <name evidence="6" type="ORF">B0A71_03645</name>
    <name evidence="5" type="ORF">BHE19_16175</name>
</gene>
<dbReference type="InterPro" id="IPR046532">
    <property type="entry name" value="DUF6597"/>
</dbReference>
<keyword evidence="2" id="KW-0238">DNA-binding</keyword>
<dbReference type="STRING" id="1278819.BHE19_16175"/>
<sequence>MLSFQTNHQEFVPPEELQKSVKCFWYDKIDYGKVQSNFEVIPDGYAEIIFYFGNELRISSNGVLKPLTSPFMIGLLHQPAVFNSVNSLEIIGIRCYPWMVFDLLGLSYQKGKEEVQVFEHPIAKLQSVLNDLIASHKIEEAIAKVEDYFFAAEAKSDSNSLISKAGIAMTAAGGRISVREVAAASHATIRTLERNFKQSSGYTVKDVSAVMRFEQARNRLWLDPHLSIASLAQELGYTDQSHLSKEFKRYSGTTPGAFARKAKQQLINHDFVAFIQS</sequence>
<evidence type="ECO:0000313" key="6">
    <source>
        <dbReference type="EMBL" id="OXB21611.1"/>
    </source>
</evidence>
<comment type="caution">
    <text evidence="5">The sequence shown here is derived from an EMBL/GenBank/DDBJ whole genome shotgun (WGS) entry which is preliminary data.</text>
</comment>
<evidence type="ECO:0000256" key="2">
    <source>
        <dbReference type="ARBA" id="ARBA00023125"/>
    </source>
</evidence>
<dbReference type="AlphaFoldDB" id="A0A1S1J304"/>
<dbReference type="InterPro" id="IPR050204">
    <property type="entry name" value="AraC_XylS_family_regulators"/>
</dbReference>
<evidence type="ECO:0000256" key="3">
    <source>
        <dbReference type="ARBA" id="ARBA00023163"/>
    </source>
</evidence>
<evidence type="ECO:0000259" key="4">
    <source>
        <dbReference type="PROSITE" id="PS01124"/>
    </source>
</evidence>
<protein>
    <submittedName>
        <fullName evidence="5">AraC family transcriptional regulator</fullName>
    </submittedName>
</protein>
<dbReference type="InterPro" id="IPR018060">
    <property type="entry name" value="HTH_AraC"/>
</dbReference>
<dbReference type="PROSITE" id="PS01124">
    <property type="entry name" value="HTH_ARAC_FAMILY_2"/>
    <property type="match status" value="1"/>
</dbReference>